<dbReference type="PANTHER" id="PTHR42760">
    <property type="entry name" value="SHORT-CHAIN DEHYDROGENASES/REDUCTASES FAMILY MEMBER"/>
    <property type="match status" value="1"/>
</dbReference>
<reference evidence="6" key="1">
    <citation type="submission" date="2016-10" db="EMBL/GenBank/DDBJ databases">
        <authorList>
            <person name="Varghese N."/>
            <person name="Submissions S."/>
        </authorList>
    </citation>
    <scope>NUCLEOTIDE SEQUENCE [LARGE SCALE GENOMIC DNA]</scope>
    <source>
        <strain evidence="6">DC30,IBRC 10041,KCTC 4046</strain>
    </source>
</reference>
<dbReference type="Proteomes" id="UP000199079">
    <property type="component" value="Unassembled WGS sequence"/>
</dbReference>
<accession>A0A1H3GDH8</accession>
<organism evidence="5 6">
    <name type="scientific">Halopenitus persicus</name>
    <dbReference type="NCBI Taxonomy" id="1048396"/>
    <lineage>
        <taxon>Archaea</taxon>
        <taxon>Methanobacteriati</taxon>
        <taxon>Methanobacteriota</taxon>
        <taxon>Stenosarchaea group</taxon>
        <taxon>Halobacteria</taxon>
        <taxon>Halobacteriales</taxon>
        <taxon>Haloferacaceae</taxon>
        <taxon>Halopenitus</taxon>
    </lineage>
</organism>
<keyword evidence="6" id="KW-1185">Reference proteome</keyword>
<dbReference type="PANTHER" id="PTHR42760:SF37">
    <property type="entry name" value="CLAVALDEHYDE DEHYDROGENASE"/>
    <property type="match status" value="1"/>
</dbReference>
<sequence>MTRGTSDGDRQNADDRRGEDADRRHDDRRDDRRDDGDRRDGDGRLHGETVILTGASRGLGASMARQFVREGANVALSARGEPDLRAVAESVADAPGDTIVVPADVTDEATVAALVEATVDAFGEVTGLVNNAGIGTLSLHDERRTVLETEPADWRRILEVNLTGAFLCVSHAVPELLDAGAGNVINVSSGLGRRAAPGWGPYVASKWGLEGFSRTLSDEIADAGVNVNCLDPGGRVGTRFWDHLPEEERDDVLEPDVMDEAATRLLAQGPDGVTRESHPAAEWERRLDRDGSASDGSA</sequence>
<dbReference type="FunFam" id="3.40.50.720:FF:000084">
    <property type="entry name" value="Short-chain dehydrogenase reductase"/>
    <property type="match status" value="1"/>
</dbReference>
<evidence type="ECO:0000256" key="3">
    <source>
        <dbReference type="RuleBase" id="RU000363"/>
    </source>
</evidence>
<evidence type="ECO:0000313" key="6">
    <source>
        <dbReference type="Proteomes" id="UP000199079"/>
    </source>
</evidence>
<dbReference type="GO" id="GO:0016616">
    <property type="term" value="F:oxidoreductase activity, acting on the CH-OH group of donors, NAD or NADP as acceptor"/>
    <property type="evidence" value="ECO:0007669"/>
    <property type="project" value="TreeGrafter"/>
</dbReference>
<dbReference type="Pfam" id="PF00106">
    <property type="entry name" value="adh_short"/>
    <property type="match status" value="1"/>
</dbReference>
<dbReference type="InterPro" id="IPR036291">
    <property type="entry name" value="NAD(P)-bd_dom_sf"/>
</dbReference>
<proteinExistence type="inferred from homology"/>
<evidence type="ECO:0000313" key="5">
    <source>
        <dbReference type="EMBL" id="SDY01336.1"/>
    </source>
</evidence>
<evidence type="ECO:0000256" key="1">
    <source>
        <dbReference type="ARBA" id="ARBA00006484"/>
    </source>
</evidence>
<keyword evidence="2" id="KW-0560">Oxidoreductase</keyword>
<name>A0A1H3GDH8_9EURY</name>
<evidence type="ECO:0000256" key="4">
    <source>
        <dbReference type="SAM" id="MobiDB-lite"/>
    </source>
</evidence>
<dbReference type="CDD" id="cd05233">
    <property type="entry name" value="SDR_c"/>
    <property type="match status" value="1"/>
</dbReference>
<dbReference type="PRINTS" id="PR00080">
    <property type="entry name" value="SDRFAMILY"/>
</dbReference>
<dbReference type="InterPro" id="IPR020904">
    <property type="entry name" value="Sc_DH/Rdtase_CS"/>
</dbReference>
<protein>
    <submittedName>
        <fullName evidence="5">3-oxoacyl-[acyl-carrier protein] reductase</fullName>
    </submittedName>
</protein>
<dbReference type="EMBL" id="FNPC01000002">
    <property type="protein sequence ID" value="SDY01336.1"/>
    <property type="molecule type" value="Genomic_DNA"/>
</dbReference>
<dbReference type="Gene3D" id="3.40.50.720">
    <property type="entry name" value="NAD(P)-binding Rossmann-like Domain"/>
    <property type="match status" value="1"/>
</dbReference>
<feature type="region of interest" description="Disordered" evidence="4">
    <location>
        <begin position="1"/>
        <end position="45"/>
    </location>
</feature>
<comment type="similarity">
    <text evidence="1 3">Belongs to the short-chain dehydrogenases/reductases (SDR) family.</text>
</comment>
<evidence type="ECO:0000256" key="2">
    <source>
        <dbReference type="ARBA" id="ARBA00023002"/>
    </source>
</evidence>
<dbReference type="PROSITE" id="PS00061">
    <property type="entry name" value="ADH_SHORT"/>
    <property type="match status" value="1"/>
</dbReference>
<feature type="compositionally biased region" description="Basic and acidic residues" evidence="4">
    <location>
        <begin position="273"/>
        <end position="292"/>
    </location>
</feature>
<dbReference type="OrthoDB" id="7442at2157"/>
<dbReference type="InterPro" id="IPR002347">
    <property type="entry name" value="SDR_fam"/>
</dbReference>
<dbReference type="AlphaFoldDB" id="A0A1H3GDH8"/>
<feature type="region of interest" description="Disordered" evidence="4">
    <location>
        <begin position="265"/>
        <end position="298"/>
    </location>
</feature>
<gene>
    <name evidence="5" type="ORF">SAMN05216564_102429</name>
</gene>
<dbReference type="SUPFAM" id="SSF51735">
    <property type="entry name" value="NAD(P)-binding Rossmann-fold domains"/>
    <property type="match status" value="1"/>
</dbReference>
<dbReference type="PRINTS" id="PR00081">
    <property type="entry name" value="GDHRDH"/>
</dbReference>
<dbReference type="RefSeq" id="WP_092731202.1">
    <property type="nucleotide sequence ID" value="NZ_FNPC01000002.1"/>
</dbReference>